<evidence type="ECO:0000256" key="7">
    <source>
        <dbReference type="ARBA" id="ARBA00022692"/>
    </source>
</evidence>
<dbReference type="eggNOG" id="COG1216">
    <property type="taxonomic scope" value="Bacteria"/>
</dbReference>
<evidence type="ECO:0000256" key="4">
    <source>
        <dbReference type="ARBA" id="ARBA00012583"/>
    </source>
</evidence>
<evidence type="ECO:0000313" key="15">
    <source>
        <dbReference type="Proteomes" id="UP000001601"/>
    </source>
</evidence>
<reference evidence="14 15" key="1">
    <citation type="journal article" date="2007" name="Nature">
        <title>Light stimulates growth of proteorhodopsin-containing marine Flavobacteria.</title>
        <authorList>
            <person name="Gomez-Consarnau L."/>
            <person name="Gonzalez J.M."/>
            <person name="Coll-Llado M."/>
            <person name="Gourdon P."/>
            <person name="Pascher T."/>
            <person name="Neutze R."/>
            <person name="Pedros-Alio C."/>
            <person name="Pinhassi J."/>
        </authorList>
    </citation>
    <scope>NUCLEOTIDE SEQUENCE [LARGE SCALE GENOMIC DNA]</scope>
    <source>
        <strain evidence="14 15">MED217</strain>
    </source>
</reference>
<dbReference type="Proteomes" id="UP000001601">
    <property type="component" value="Unassembled WGS sequence"/>
</dbReference>
<evidence type="ECO:0000256" key="10">
    <source>
        <dbReference type="ARBA" id="ARBA00022989"/>
    </source>
</evidence>
<keyword evidence="9" id="KW-0735">Signal-anchor</keyword>
<keyword evidence="15" id="KW-1185">Reference proteome</keyword>
<evidence type="ECO:0000256" key="8">
    <source>
        <dbReference type="ARBA" id="ARBA00022824"/>
    </source>
</evidence>
<dbReference type="InterPro" id="IPR001173">
    <property type="entry name" value="Glyco_trans_2-like"/>
</dbReference>
<evidence type="ECO:0000256" key="11">
    <source>
        <dbReference type="ARBA" id="ARBA00023136"/>
    </source>
</evidence>
<evidence type="ECO:0000259" key="13">
    <source>
        <dbReference type="Pfam" id="PF00535"/>
    </source>
</evidence>
<organism evidence="14 15">
    <name type="scientific">Leeuwenhoekiella blandensis (strain CECT 7118 / CCUG 51940 / KCTC 22103 / MED217)</name>
    <name type="common">Flavobacterium sp. (strain MED217)</name>
    <dbReference type="NCBI Taxonomy" id="398720"/>
    <lineage>
        <taxon>Bacteria</taxon>
        <taxon>Pseudomonadati</taxon>
        <taxon>Bacteroidota</taxon>
        <taxon>Flavobacteriia</taxon>
        <taxon>Flavobacteriales</taxon>
        <taxon>Flavobacteriaceae</taxon>
        <taxon>Leeuwenhoekiella</taxon>
    </lineage>
</organism>
<dbReference type="HOGENOM" id="CLU_033536_9_0_10"/>
<dbReference type="STRING" id="398720.MED217_06826"/>
<sequence length="270" mass="30598">MKTAIIIPCYNEEKRIDQAAFKAFITQSENHHLCFVNDGSKDQTLNVLKSIQHANPEKVTVIDMKRNSGKAAAVRAGARYLYSQENVQHIGFMDADLSTDFEDFMALDQTLKTNKNLKMVFGSRAKDDSGIEKDPLRAFFSKVIKFCVFLILGLPIQDTQCGAKVFSRDLVPVIYGNQFLSKWLFDVEMFIRLKHHMGGKEAVMNAIHEQALQRWVHVEDSKLGLKDSLEIPVRLFSIWFNYTVWAPATQLNVASETEVLSTVYSMPVAA</sequence>
<keyword evidence="8" id="KW-0256">Endoplasmic reticulum</keyword>
<keyword evidence="7" id="KW-0812">Transmembrane</keyword>
<comment type="similarity">
    <text evidence="3">Belongs to the glycosyltransferase 2 family.</text>
</comment>
<evidence type="ECO:0000256" key="1">
    <source>
        <dbReference type="ARBA" id="ARBA00004389"/>
    </source>
</evidence>
<evidence type="ECO:0000256" key="2">
    <source>
        <dbReference type="ARBA" id="ARBA00004922"/>
    </source>
</evidence>
<evidence type="ECO:0000256" key="5">
    <source>
        <dbReference type="ARBA" id="ARBA00022676"/>
    </source>
</evidence>
<comment type="catalytic activity">
    <reaction evidence="12">
        <text>a di-trans,poly-cis-dolichyl phosphate + UDP-alpha-D-glucose = a di-trans,poly-cis-dolichyl beta-D-glucosyl phosphate + UDP</text>
        <dbReference type="Rhea" id="RHEA:15401"/>
        <dbReference type="Rhea" id="RHEA-COMP:19498"/>
        <dbReference type="Rhea" id="RHEA-COMP:19502"/>
        <dbReference type="ChEBI" id="CHEBI:57525"/>
        <dbReference type="ChEBI" id="CHEBI:57683"/>
        <dbReference type="ChEBI" id="CHEBI:58223"/>
        <dbReference type="ChEBI" id="CHEBI:58885"/>
        <dbReference type="EC" id="2.4.1.117"/>
    </reaction>
    <physiologicalReaction direction="left-to-right" evidence="12">
        <dbReference type="Rhea" id="RHEA:15402"/>
    </physiologicalReaction>
</comment>
<keyword evidence="6 14" id="KW-0808">Transferase</keyword>
<comment type="subcellular location">
    <subcellularLocation>
        <location evidence="1">Endoplasmic reticulum membrane</location>
        <topology evidence="1">Single-pass membrane protein</topology>
    </subcellularLocation>
</comment>
<dbReference type="PANTHER" id="PTHR10859">
    <property type="entry name" value="GLYCOSYL TRANSFERASE"/>
    <property type="match status" value="1"/>
</dbReference>
<dbReference type="EMBL" id="AANC01000005">
    <property type="protein sequence ID" value="EAQ49097.1"/>
    <property type="molecule type" value="Genomic_DNA"/>
</dbReference>
<accession>A3XMX9</accession>
<dbReference type="Pfam" id="PF00535">
    <property type="entry name" value="Glycos_transf_2"/>
    <property type="match status" value="1"/>
</dbReference>
<evidence type="ECO:0000313" key="14">
    <source>
        <dbReference type="EMBL" id="EAQ49097.1"/>
    </source>
</evidence>
<dbReference type="RefSeq" id="WP_009779746.1">
    <property type="nucleotide sequence ID" value="NZ_CH672395.1"/>
</dbReference>
<dbReference type="InterPro" id="IPR029044">
    <property type="entry name" value="Nucleotide-diphossugar_trans"/>
</dbReference>
<dbReference type="InterPro" id="IPR035518">
    <property type="entry name" value="DPG_synthase"/>
</dbReference>
<comment type="caution">
    <text evidence="14">The sequence shown here is derived from an EMBL/GenBank/DDBJ whole genome shotgun (WGS) entry which is preliminary data.</text>
</comment>
<dbReference type="CDD" id="cd04188">
    <property type="entry name" value="DPG_synthase"/>
    <property type="match status" value="1"/>
</dbReference>
<evidence type="ECO:0000256" key="3">
    <source>
        <dbReference type="ARBA" id="ARBA00006739"/>
    </source>
</evidence>
<evidence type="ECO:0000256" key="6">
    <source>
        <dbReference type="ARBA" id="ARBA00022679"/>
    </source>
</evidence>
<protein>
    <recommendedName>
        <fullName evidence="4">dolichyl-phosphate beta-glucosyltransferase</fullName>
        <ecNumber evidence="4">2.4.1.117</ecNumber>
    </recommendedName>
</protein>
<dbReference type="GO" id="GO:0006487">
    <property type="term" value="P:protein N-linked glycosylation"/>
    <property type="evidence" value="ECO:0007669"/>
    <property type="project" value="TreeGrafter"/>
</dbReference>
<dbReference type="EC" id="2.4.1.117" evidence="4"/>
<comment type="pathway">
    <text evidence="2">Protein modification; protein glycosylation.</text>
</comment>
<proteinExistence type="inferred from homology"/>
<keyword evidence="5" id="KW-0328">Glycosyltransferase</keyword>
<evidence type="ECO:0000256" key="9">
    <source>
        <dbReference type="ARBA" id="ARBA00022968"/>
    </source>
</evidence>
<keyword evidence="11" id="KW-0472">Membrane</keyword>
<dbReference type="PANTHER" id="PTHR10859:SF91">
    <property type="entry name" value="DOLICHYL-PHOSPHATE BETA-GLUCOSYLTRANSFERASE"/>
    <property type="match status" value="1"/>
</dbReference>
<evidence type="ECO:0000256" key="12">
    <source>
        <dbReference type="ARBA" id="ARBA00045097"/>
    </source>
</evidence>
<dbReference type="SUPFAM" id="SSF53448">
    <property type="entry name" value="Nucleotide-diphospho-sugar transferases"/>
    <property type="match status" value="1"/>
</dbReference>
<dbReference type="Gene3D" id="3.90.550.10">
    <property type="entry name" value="Spore Coat Polysaccharide Biosynthesis Protein SpsA, Chain A"/>
    <property type="match status" value="1"/>
</dbReference>
<feature type="domain" description="Glycosyltransferase 2-like" evidence="13">
    <location>
        <begin position="5"/>
        <end position="170"/>
    </location>
</feature>
<dbReference type="GO" id="GO:0004581">
    <property type="term" value="F:dolichyl-phosphate beta-glucosyltransferase activity"/>
    <property type="evidence" value="ECO:0007669"/>
    <property type="project" value="UniProtKB-EC"/>
</dbReference>
<dbReference type="AlphaFoldDB" id="A3XMX9"/>
<keyword evidence="10" id="KW-1133">Transmembrane helix</keyword>
<dbReference type="OrthoDB" id="952827at2"/>
<name>A3XMX9_LEEBM</name>
<gene>
    <name evidence="14" type="ORF">MED217_06826</name>
</gene>